<evidence type="ECO:0000313" key="3">
    <source>
        <dbReference type="Proteomes" id="UP000694701"/>
    </source>
</evidence>
<dbReference type="Proteomes" id="UP000694701">
    <property type="component" value="Unplaced"/>
</dbReference>
<feature type="region of interest" description="Disordered" evidence="1">
    <location>
        <begin position="1"/>
        <end position="51"/>
    </location>
</feature>
<dbReference type="AlphaFoldDB" id="A0A8C2I4C7"/>
<evidence type="ECO:0000256" key="1">
    <source>
        <dbReference type="SAM" id="MobiDB-lite"/>
    </source>
</evidence>
<evidence type="ECO:0000313" key="2">
    <source>
        <dbReference type="Ensembl" id="ENSCCRP00020074111.1"/>
    </source>
</evidence>
<name>A0A8C2I4C7_CYPCA</name>
<feature type="compositionally biased region" description="Polar residues" evidence="1">
    <location>
        <begin position="1"/>
        <end position="14"/>
    </location>
</feature>
<protein>
    <submittedName>
        <fullName evidence="2">Uncharacterized protein</fullName>
    </submittedName>
</protein>
<reference evidence="2" key="1">
    <citation type="submission" date="2025-08" db="UniProtKB">
        <authorList>
            <consortium name="Ensembl"/>
        </authorList>
    </citation>
    <scope>IDENTIFICATION</scope>
</reference>
<sequence>MDSDTESSSYTGSKSCVEVEDFSPPESPHFDQNDDSAGPMPYQSEPLDPHVHTLECEDEPDEAMLTTEESQCCRELDAFWVLVENVNPTLAVQRLTLHPGFEASKYLQVVRWAYSILSRHIRKTLPAWVVSAIIRQFPEEGGLYKGFPCKHTT</sequence>
<dbReference type="Ensembl" id="ENSCCRT00020081338.1">
    <property type="protein sequence ID" value="ENSCCRP00020074111.1"/>
    <property type="gene ID" value="ENSCCRG00020034583.1"/>
</dbReference>
<accession>A0A8C2I4C7</accession>
<proteinExistence type="predicted"/>
<organism evidence="2 3">
    <name type="scientific">Cyprinus carpio</name>
    <name type="common">Common carp</name>
    <dbReference type="NCBI Taxonomy" id="7962"/>
    <lineage>
        <taxon>Eukaryota</taxon>
        <taxon>Metazoa</taxon>
        <taxon>Chordata</taxon>
        <taxon>Craniata</taxon>
        <taxon>Vertebrata</taxon>
        <taxon>Euteleostomi</taxon>
        <taxon>Actinopterygii</taxon>
        <taxon>Neopterygii</taxon>
        <taxon>Teleostei</taxon>
        <taxon>Ostariophysi</taxon>
        <taxon>Cypriniformes</taxon>
        <taxon>Cyprinidae</taxon>
        <taxon>Cyprininae</taxon>
        <taxon>Cyprinus</taxon>
    </lineage>
</organism>